<evidence type="ECO:0000256" key="4">
    <source>
        <dbReference type="ARBA" id="ARBA00023157"/>
    </source>
</evidence>
<evidence type="ECO:0000256" key="6">
    <source>
        <dbReference type="SAM" id="SignalP"/>
    </source>
</evidence>
<keyword evidence="2" id="KW-0964">Secreted</keyword>
<feature type="domain" description="CTCK" evidence="7">
    <location>
        <begin position="32"/>
        <end position="120"/>
    </location>
</feature>
<dbReference type="EMBL" id="MH835332">
    <property type="protein sequence ID" value="QBL02618.1"/>
    <property type="molecule type" value="mRNA"/>
</dbReference>
<evidence type="ECO:0000256" key="1">
    <source>
        <dbReference type="ARBA" id="ARBA00004613"/>
    </source>
</evidence>
<dbReference type="InterPro" id="IPR029034">
    <property type="entry name" value="Cystine-knot_cytokine"/>
</dbReference>
<accession>A0A481ZQI0</accession>
<keyword evidence="4" id="KW-1015">Disulfide bond</keyword>
<dbReference type="Pfam" id="PF03045">
    <property type="entry name" value="DAN"/>
    <property type="match status" value="1"/>
</dbReference>
<dbReference type="PROSITE" id="PS01225">
    <property type="entry name" value="CTCK_2"/>
    <property type="match status" value="1"/>
</dbReference>
<reference evidence="8" key="2">
    <citation type="journal article" date="2019" name="BMC Genomics">
        <title>De novo transcriptome assembly of the cubomedusa Tripedalia cystophora, including the analysis of a set of genes involved in peptidergic neurotransmission.</title>
        <authorList>
            <person name="Nielsen S.K."/>
            <person name="Koch T.L."/>
            <person name="Hauser F."/>
            <person name="Garm A."/>
            <person name="Grimmelikhuijzen C.J."/>
        </authorList>
    </citation>
    <scope>NUCLEOTIDE SEQUENCE</scope>
</reference>
<feature type="signal peptide" evidence="6">
    <location>
        <begin position="1"/>
        <end position="21"/>
    </location>
</feature>
<protein>
    <submittedName>
        <fullName evidence="8">Glycoprotein hormone-like secreted protein</fullName>
    </submittedName>
</protein>
<dbReference type="SMART" id="SM00041">
    <property type="entry name" value="CT"/>
    <property type="match status" value="1"/>
</dbReference>
<reference evidence="8" key="1">
    <citation type="submission" date="2018-09" db="EMBL/GenBank/DDBJ databases">
        <authorList>
            <person name="Nielsen S.K.D."/>
            <person name="Koch T.L."/>
            <person name="Hauser F."/>
            <person name="Garm A."/>
            <person name="Grimmelikhuijzen C.J.P."/>
        </authorList>
    </citation>
    <scope>NUCLEOTIDE SEQUENCE</scope>
</reference>
<evidence type="ECO:0000256" key="3">
    <source>
        <dbReference type="ARBA" id="ARBA00022729"/>
    </source>
</evidence>
<sequence>MIFKRVLVALACLFLTTSVTAKLSIDVHRQVCKPIQFSAVPVKMPGCTLRKVPFNQCVGTCLSVDGYPGSLGKRLCKCCQPVMWRRRDIELECLHPSNGSRVIGKYTVREAVACACTPCIDHKK</sequence>
<dbReference type="InterPro" id="IPR004133">
    <property type="entry name" value="DAN_dom"/>
</dbReference>
<comment type="subcellular location">
    <subcellularLocation>
        <location evidence="1">Secreted</location>
    </subcellularLocation>
</comment>
<dbReference type="GO" id="GO:0005576">
    <property type="term" value="C:extracellular region"/>
    <property type="evidence" value="ECO:0007669"/>
    <property type="project" value="UniProtKB-SubCell"/>
</dbReference>
<evidence type="ECO:0000256" key="5">
    <source>
        <dbReference type="PROSITE-ProRule" id="PRU00039"/>
    </source>
</evidence>
<name>A0A481ZQI0_TRICY</name>
<organism evidence="8">
    <name type="scientific">Tripedalia cystophora</name>
    <name type="common">Mangrove box jellyfish</name>
    <dbReference type="NCBI Taxonomy" id="6141"/>
    <lineage>
        <taxon>Eukaryota</taxon>
        <taxon>Metazoa</taxon>
        <taxon>Cnidaria</taxon>
        <taxon>Cubozoa</taxon>
        <taxon>Carybdeida</taxon>
        <taxon>Tripedaliidae</taxon>
        <taxon>Tripedalia</taxon>
    </lineage>
</organism>
<dbReference type="Gene3D" id="2.10.90.10">
    <property type="entry name" value="Cystine-knot cytokines"/>
    <property type="match status" value="1"/>
</dbReference>
<feature type="chain" id="PRO_5019745075" evidence="6">
    <location>
        <begin position="22"/>
        <end position="124"/>
    </location>
</feature>
<evidence type="ECO:0000313" key="8">
    <source>
        <dbReference type="EMBL" id="QBL02618.1"/>
    </source>
</evidence>
<evidence type="ECO:0000259" key="7">
    <source>
        <dbReference type="PROSITE" id="PS01225"/>
    </source>
</evidence>
<dbReference type="InterPro" id="IPR006207">
    <property type="entry name" value="Cys_knot_C"/>
</dbReference>
<proteinExistence type="evidence at transcript level"/>
<comment type="caution">
    <text evidence="5">Lacks conserved residue(s) required for the propagation of feature annotation.</text>
</comment>
<keyword evidence="3 6" id="KW-0732">Signal</keyword>
<dbReference type="AlphaFoldDB" id="A0A481ZQI0"/>
<evidence type="ECO:0000256" key="2">
    <source>
        <dbReference type="ARBA" id="ARBA00022525"/>
    </source>
</evidence>